<name>A0AAU8JHI2_9CYAN</name>
<dbReference type="InterPro" id="IPR020578">
    <property type="entry name" value="Aminotrans_V_PyrdxlP_BS"/>
</dbReference>
<accession>A0AAU8JHI2</accession>
<dbReference type="SUPFAM" id="SSF53383">
    <property type="entry name" value="PLP-dependent transferases"/>
    <property type="match status" value="1"/>
</dbReference>
<evidence type="ECO:0000256" key="3">
    <source>
        <dbReference type="RuleBase" id="RU004075"/>
    </source>
</evidence>
<gene>
    <name evidence="6" type="ORF">ABWT76_001111</name>
</gene>
<dbReference type="GO" id="GO:0008483">
    <property type="term" value="F:transaminase activity"/>
    <property type="evidence" value="ECO:0007669"/>
    <property type="project" value="UniProtKB-KW"/>
</dbReference>
<keyword evidence="2" id="KW-0663">Pyridoxal phosphate</keyword>
<evidence type="ECO:0000256" key="4">
    <source>
        <dbReference type="RuleBase" id="RU004504"/>
    </source>
</evidence>
<comment type="cofactor">
    <cofactor evidence="1 4">
        <name>pyridoxal 5'-phosphate</name>
        <dbReference type="ChEBI" id="CHEBI:597326"/>
    </cofactor>
</comment>
<evidence type="ECO:0000256" key="1">
    <source>
        <dbReference type="ARBA" id="ARBA00001933"/>
    </source>
</evidence>
<dbReference type="PANTHER" id="PTHR43586">
    <property type="entry name" value="CYSTEINE DESULFURASE"/>
    <property type="match status" value="1"/>
</dbReference>
<reference evidence="6" key="1">
    <citation type="submission" date="2024-07" db="EMBL/GenBank/DDBJ databases">
        <authorList>
            <person name="Kim Y.J."/>
            <person name="Jeong J.Y."/>
        </authorList>
    </citation>
    <scope>NUCLEOTIDE SEQUENCE</scope>
    <source>
        <strain evidence="6">GIHE-MW2</strain>
    </source>
</reference>
<keyword evidence="6" id="KW-0032">Aminotransferase</keyword>
<dbReference type="InterPro" id="IPR015422">
    <property type="entry name" value="PyrdxlP-dep_Trfase_small"/>
</dbReference>
<dbReference type="InterPro" id="IPR015421">
    <property type="entry name" value="PyrdxlP-dep_Trfase_major"/>
</dbReference>
<dbReference type="InterPro" id="IPR015424">
    <property type="entry name" value="PyrdxlP-dep_Trfase"/>
</dbReference>
<evidence type="ECO:0000313" key="6">
    <source>
        <dbReference type="EMBL" id="XCM38274.1"/>
    </source>
</evidence>
<dbReference type="Gene3D" id="3.40.640.10">
    <property type="entry name" value="Type I PLP-dependent aspartate aminotransferase-like (Major domain)"/>
    <property type="match status" value="1"/>
</dbReference>
<sequence>MNDYQKSDYQKSDYQKSDYQKSGLDLYRSQFPGLKNKAYFNYGGQGVMPQQALNAIADAHTYLQEIGPYSESRNQWVAAECYQTRKAIAAELGVAPETIAFTENTTGGCNIALWGLDWQPSDHLLMTDSEHPGVIAAIEEIQRRFKIEVSICPLIPTLNQGDVVEVISQYLRPNTRLLVISHILWNTGQLLPLDRIMQLCHNVNQQPEHRGFKNKIKVLVDAAQSVGVLPLNLPKIGVDFYSFTGHKWWGGPGGVGGLYIHPDAQNNLHPTFIGWRGLLFDAAENPLGWKPDARKFELATSAYPLYTGLREAIALHHQWGNAQERYQKILQLSAYLWQKLTEIPGITCLRHTAPESGLVSFQIEPKRLNKAITYESLSKTLETNKIIIRTIPHPHCFRACVHYFTLESEIDRLVSQIKEIIH</sequence>
<dbReference type="PANTHER" id="PTHR43586:SF4">
    <property type="entry name" value="ISOPENICILLIN N EPIMERASE"/>
    <property type="match status" value="1"/>
</dbReference>
<dbReference type="InterPro" id="IPR000192">
    <property type="entry name" value="Aminotrans_V_dom"/>
</dbReference>
<dbReference type="Gene3D" id="3.90.1150.10">
    <property type="entry name" value="Aspartate Aminotransferase, domain 1"/>
    <property type="match status" value="1"/>
</dbReference>
<organism evidence="6">
    <name type="scientific">Planktothricoides raciborskii GIHE-MW2</name>
    <dbReference type="NCBI Taxonomy" id="2792601"/>
    <lineage>
        <taxon>Bacteria</taxon>
        <taxon>Bacillati</taxon>
        <taxon>Cyanobacteriota</taxon>
        <taxon>Cyanophyceae</taxon>
        <taxon>Oscillatoriophycideae</taxon>
        <taxon>Oscillatoriales</taxon>
        <taxon>Oscillatoriaceae</taxon>
        <taxon>Planktothricoides</taxon>
    </lineage>
</organism>
<dbReference type="EMBL" id="CP159837">
    <property type="protein sequence ID" value="XCM38274.1"/>
    <property type="molecule type" value="Genomic_DNA"/>
</dbReference>
<comment type="similarity">
    <text evidence="3">Belongs to the class-V pyridoxal-phosphate-dependent aminotransferase family.</text>
</comment>
<proteinExistence type="inferred from homology"/>
<dbReference type="Pfam" id="PF00266">
    <property type="entry name" value="Aminotran_5"/>
    <property type="match status" value="1"/>
</dbReference>
<evidence type="ECO:0000256" key="2">
    <source>
        <dbReference type="ARBA" id="ARBA00022898"/>
    </source>
</evidence>
<keyword evidence="6" id="KW-0808">Transferase</keyword>
<evidence type="ECO:0000259" key="5">
    <source>
        <dbReference type="Pfam" id="PF00266"/>
    </source>
</evidence>
<feature type="domain" description="Aminotransferase class V" evidence="5">
    <location>
        <begin position="47"/>
        <end position="404"/>
    </location>
</feature>
<dbReference type="RefSeq" id="WP_354635776.1">
    <property type="nucleotide sequence ID" value="NZ_CP159837.1"/>
</dbReference>
<dbReference type="AlphaFoldDB" id="A0AAU8JHI2"/>
<dbReference type="PROSITE" id="PS00595">
    <property type="entry name" value="AA_TRANSFER_CLASS_5"/>
    <property type="match status" value="1"/>
</dbReference>
<protein>
    <submittedName>
        <fullName evidence="6">Aminotransferase class V-fold PLP-dependent enzyme</fullName>
    </submittedName>
</protein>